<comment type="similarity">
    <text evidence="2">Belongs to the YejK family.</text>
</comment>
<keyword evidence="3" id="KW-0963">Cytoplasm</keyword>
<name>A0A202BES3_CHRVL</name>
<protein>
    <recommendedName>
        <fullName evidence="6">Nucleoid-associated protein</fullName>
    </recommendedName>
</protein>
<organism evidence="4 5">
    <name type="scientific">Chromobacterium violaceum</name>
    <dbReference type="NCBI Taxonomy" id="536"/>
    <lineage>
        <taxon>Bacteria</taxon>
        <taxon>Pseudomonadati</taxon>
        <taxon>Pseudomonadota</taxon>
        <taxon>Betaproteobacteria</taxon>
        <taxon>Neisseriales</taxon>
        <taxon>Chromobacteriaceae</taxon>
        <taxon>Chromobacterium</taxon>
    </lineage>
</organism>
<sequence>MAFELLHAVIHSFTKEANTSVVTDVVKKNVLLNSELPAVVSLVTGVVRLLGKAGNAVSYGQFGDDMRQGPFPAAFDAYTTNIADQNSFLQISHTALDELVTQAKEEPLSTGGHILVAQYNNDATPFTVVAMIKQRGGVSLDKDYVPIEITEIDLTKVHQAARINLSRYAEVSAIPPSTDEQGEDDVDMTYLCFLGQGRNNQASGYFVKALGCTKGIASARATQNAIKAVEKYFSEAALKKYRTKARDAVVTYLQKKLTTGENASLDEICHAASSCVPAEEQENVAQLKEFLNNEQNQVPAQFSVHESTLKKRIRIKADAGNWSIQFEQQILGTTPDSIICYNKESKTLTISSLTDQLIKSIETEIRSRTSD</sequence>
<dbReference type="GO" id="GO:0009295">
    <property type="term" value="C:nucleoid"/>
    <property type="evidence" value="ECO:0007669"/>
    <property type="project" value="InterPro"/>
</dbReference>
<dbReference type="InterPro" id="IPR007358">
    <property type="entry name" value="Nucleoid_associated_NdpA"/>
</dbReference>
<keyword evidence="5" id="KW-1185">Reference proteome</keyword>
<proteinExistence type="inferred from homology"/>
<accession>A0A202BES3</accession>
<gene>
    <name evidence="4" type="ORF">CBW21_04790</name>
</gene>
<dbReference type="EMBL" id="NHOO01000003">
    <property type="protein sequence ID" value="OVE49922.1"/>
    <property type="molecule type" value="Genomic_DNA"/>
</dbReference>
<evidence type="ECO:0000256" key="1">
    <source>
        <dbReference type="ARBA" id="ARBA00004496"/>
    </source>
</evidence>
<dbReference type="PANTHER" id="PTHR38772:SF1">
    <property type="entry name" value="NUCLEOID-ASSOCIATED PROTEIN YEJK"/>
    <property type="match status" value="1"/>
</dbReference>
<dbReference type="GO" id="GO:0005737">
    <property type="term" value="C:cytoplasm"/>
    <property type="evidence" value="ECO:0007669"/>
    <property type="project" value="UniProtKB-SubCell"/>
</dbReference>
<comment type="caution">
    <text evidence="4">The sequence shown here is derived from an EMBL/GenBank/DDBJ whole genome shotgun (WGS) entry which is preliminary data.</text>
</comment>
<dbReference type="PANTHER" id="PTHR38772">
    <property type="match status" value="1"/>
</dbReference>
<dbReference type="RefSeq" id="WP_087697389.1">
    <property type="nucleotide sequence ID" value="NZ_NHOO01000003.1"/>
</dbReference>
<dbReference type="Proteomes" id="UP000196342">
    <property type="component" value="Unassembled WGS sequence"/>
</dbReference>
<dbReference type="Pfam" id="PF04245">
    <property type="entry name" value="NA37"/>
    <property type="match status" value="1"/>
</dbReference>
<dbReference type="AlphaFoldDB" id="A0A202BES3"/>
<comment type="subcellular location">
    <subcellularLocation>
        <location evidence="1">Cytoplasm</location>
    </subcellularLocation>
</comment>
<evidence type="ECO:0000256" key="3">
    <source>
        <dbReference type="ARBA" id="ARBA00022490"/>
    </source>
</evidence>
<evidence type="ECO:0000256" key="2">
    <source>
        <dbReference type="ARBA" id="ARBA00009035"/>
    </source>
</evidence>
<evidence type="ECO:0000313" key="4">
    <source>
        <dbReference type="EMBL" id="OVE49922.1"/>
    </source>
</evidence>
<evidence type="ECO:0000313" key="5">
    <source>
        <dbReference type="Proteomes" id="UP000196342"/>
    </source>
</evidence>
<evidence type="ECO:0008006" key="6">
    <source>
        <dbReference type="Google" id="ProtNLM"/>
    </source>
</evidence>
<reference evidence="4 5" key="1">
    <citation type="submission" date="2017-05" db="EMBL/GenBank/DDBJ databases">
        <title>Chromobacterium violaceum GHPS1 isolated from Hydrocarbon polluted soil in French Guiana display an awesome secondary metabolite arsenal and a battery of drug and heavy-metal-resistance and detoxification of xenobiotics proteins.</title>
        <authorList>
            <person name="Belbahri L."/>
        </authorList>
    </citation>
    <scope>NUCLEOTIDE SEQUENCE [LARGE SCALE GENOMIC DNA]</scope>
    <source>
        <strain evidence="4 5">GHPS1</strain>
    </source>
</reference>